<evidence type="ECO:0000313" key="3">
    <source>
        <dbReference type="Proteomes" id="UP000541444"/>
    </source>
</evidence>
<dbReference type="AlphaFoldDB" id="A0A7J7MMF7"/>
<feature type="transmembrane region" description="Helical" evidence="1">
    <location>
        <begin position="44"/>
        <end position="64"/>
    </location>
</feature>
<dbReference type="EMBL" id="JACGCM010001377">
    <property type="protein sequence ID" value="KAF6156119.1"/>
    <property type="molecule type" value="Genomic_DNA"/>
</dbReference>
<protein>
    <submittedName>
        <fullName evidence="2">Uncharacterized protein</fullName>
    </submittedName>
</protein>
<proteinExistence type="predicted"/>
<keyword evidence="1" id="KW-1133">Transmembrane helix</keyword>
<keyword evidence="1" id="KW-0812">Transmembrane</keyword>
<comment type="caution">
    <text evidence="2">The sequence shown here is derived from an EMBL/GenBank/DDBJ whole genome shotgun (WGS) entry which is preliminary data.</text>
</comment>
<sequence length="67" mass="8146">MMFCAKDYFRTNPKYPTMMERYNLFWGVLPANRQSWTKFDYIRIYSYCHIFDVLVLVVLITGTLEYA</sequence>
<evidence type="ECO:0000256" key="1">
    <source>
        <dbReference type="SAM" id="Phobius"/>
    </source>
</evidence>
<accession>A0A7J7MMF7</accession>
<reference evidence="2 3" key="1">
    <citation type="journal article" date="2020" name="IScience">
        <title>Genome Sequencing of the Endangered Kingdonia uniflora (Circaeasteraceae, Ranunculales) Reveals Potential Mechanisms of Evolutionary Specialization.</title>
        <authorList>
            <person name="Sun Y."/>
            <person name="Deng T."/>
            <person name="Zhang A."/>
            <person name="Moore M.J."/>
            <person name="Landis J.B."/>
            <person name="Lin N."/>
            <person name="Zhang H."/>
            <person name="Zhang X."/>
            <person name="Huang J."/>
            <person name="Zhang X."/>
            <person name="Sun H."/>
            <person name="Wang H."/>
        </authorList>
    </citation>
    <scope>NUCLEOTIDE SEQUENCE [LARGE SCALE GENOMIC DNA]</scope>
    <source>
        <strain evidence="2">TB1705</strain>
        <tissue evidence="2">Leaf</tissue>
    </source>
</reference>
<feature type="non-terminal residue" evidence="2">
    <location>
        <position position="67"/>
    </location>
</feature>
<keyword evidence="1" id="KW-0472">Membrane</keyword>
<organism evidence="2 3">
    <name type="scientific">Kingdonia uniflora</name>
    <dbReference type="NCBI Taxonomy" id="39325"/>
    <lineage>
        <taxon>Eukaryota</taxon>
        <taxon>Viridiplantae</taxon>
        <taxon>Streptophyta</taxon>
        <taxon>Embryophyta</taxon>
        <taxon>Tracheophyta</taxon>
        <taxon>Spermatophyta</taxon>
        <taxon>Magnoliopsida</taxon>
        <taxon>Ranunculales</taxon>
        <taxon>Circaeasteraceae</taxon>
        <taxon>Kingdonia</taxon>
    </lineage>
</organism>
<evidence type="ECO:0000313" key="2">
    <source>
        <dbReference type="EMBL" id="KAF6156119.1"/>
    </source>
</evidence>
<name>A0A7J7MMF7_9MAGN</name>
<gene>
    <name evidence="2" type="ORF">GIB67_024089</name>
</gene>
<dbReference type="Proteomes" id="UP000541444">
    <property type="component" value="Unassembled WGS sequence"/>
</dbReference>
<keyword evidence="3" id="KW-1185">Reference proteome</keyword>